<evidence type="ECO:0000256" key="1">
    <source>
        <dbReference type="SAM" id="MobiDB-lite"/>
    </source>
</evidence>
<sequence>MESPRSTRSSEESLEEHAPFDDSRARSKEPKFSPQGAWRTVLPYVPHKAKKSRCLAYLVGSRCTTSKAIRCRTLHPGVNLSVVKGLSGGYGWRPQCTFVAQLGTTLETKRRSQTCHGSRVQKGQGLSLACGLQMSAMAITCAGLGAKAGRAESNAVGYVGIGMLSNFSIDADELGNYISNFLKTLPMYL</sequence>
<dbReference type="EMBL" id="KZ805334">
    <property type="protein sequence ID" value="PVI03169.1"/>
    <property type="molecule type" value="Genomic_DNA"/>
</dbReference>
<keyword evidence="3" id="KW-1185">Reference proteome</keyword>
<feature type="compositionally biased region" description="Basic and acidic residues" evidence="1">
    <location>
        <begin position="8"/>
        <end position="31"/>
    </location>
</feature>
<evidence type="ECO:0000313" key="2">
    <source>
        <dbReference type="EMBL" id="PVI03169.1"/>
    </source>
</evidence>
<proteinExistence type="predicted"/>
<protein>
    <submittedName>
        <fullName evidence="2">Uncharacterized protein</fullName>
    </submittedName>
</protein>
<organism evidence="2 3">
    <name type="scientific">Periconia macrospinosa</name>
    <dbReference type="NCBI Taxonomy" id="97972"/>
    <lineage>
        <taxon>Eukaryota</taxon>
        <taxon>Fungi</taxon>
        <taxon>Dikarya</taxon>
        <taxon>Ascomycota</taxon>
        <taxon>Pezizomycotina</taxon>
        <taxon>Dothideomycetes</taxon>
        <taxon>Pleosporomycetidae</taxon>
        <taxon>Pleosporales</taxon>
        <taxon>Massarineae</taxon>
        <taxon>Periconiaceae</taxon>
        <taxon>Periconia</taxon>
    </lineage>
</organism>
<dbReference type="AlphaFoldDB" id="A0A2V1DYN3"/>
<evidence type="ECO:0000313" key="3">
    <source>
        <dbReference type="Proteomes" id="UP000244855"/>
    </source>
</evidence>
<dbReference type="Proteomes" id="UP000244855">
    <property type="component" value="Unassembled WGS sequence"/>
</dbReference>
<reference evidence="2 3" key="1">
    <citation type="journal article" date="2018" name="Sci. Rep.">
        <title>Comparative genomics provides insights into the lifestyle and reveals functional heterogeneity of dark septate endophytic fungi.</title>
        <authorList>
            <person name="Knapp D.G."/>
            <person name="Nemeth J.B."/>
            <person name="Barry K."/>
            <person name="Hainaut M."/>
            <person name="Henrissat B."/>
            <person name="Johnson J."/>
            <person name="Kuo A."/>
            <person name="Lim J.H.P."/>
            <person name="Lipzen A."/>
            <person name="Nolan M."/>
            <person name="Ohm R.A."/>
            <person name="Tamas L."/>
            <person name="Grigoriev I.V."/>
            <person name="Spatafora J.W."/>
            <person name="Nagy L.G."/>
            <person name="Kovacs G.M."/>
        </authorList>
    </citation>
    <scope>NUCLEOTIDE SEQUENCE [LARGE SCALE GENOMIC DNA]</scope>
    <source>
        <strain evidence="2 3">DSE2036</strain>
    </source>
</reference>
<gene>
    <name evidence="2" type="ORF">DM02DRAFT_626040</name>
</gene>
<accession>A0A2V1DYN3</accession>
<name>A0A2V1DYN3_9PLEO</name>
<feature type="region of interest" description="Disordered" evidence="1">
    <location>
        <begin position="1"/>
        <end position="32"/>
    </location>
</feature>